<gene>
    <name evidence="1" type="ORF">NCTC9128_01013</name>
</gene>
<evidence type="ECO:0000313" key="2">
    <source>
        <dbReference type="Proteomes" id="UP000251088"/>
    </source>
</evidence>
<dbReference type="AlphaFoldDB" id="A0A2X3CB40"/>
<dbReference type="EMBL" id="UAWN01000004">
    <property type="protein sequence ID" value="SQC09056.1"/>
    <property type="molecule type" value="Genomic_DNA"/>
</dbReference>
<dbReference type="SUPFAM" id="SSF51658">
    <property type="entry name" value="Xylose isomerase-like"/>
    <property type="match status" value="1"/>
</dbReference>
<reference evidence="1 2" key="1">
    <citation type="submission" date="2018-06" db="EMBL/GenBank/DDBJ databases">
        <authorList>
            <consortium name="Pathogen Informatics"/>
            <person name="Doyle S."/>
        </authorList>
    </citation>
    <scope>NUCLEOTIDE SEQUENCE [LARGE SCALE GENOMIC DNA]</scope>
    <source>
        <strain evidence="1 2">NCTC9128</strain>
    </source>
</reference>
<evidence type="ECO:0000313" key="1">
    <source>
        <dbReference type="EMBL" id="SQC09056.1"/>
    </source>
</evidence>
<sequence>MMLVEHDDELERFLSHTHDNVGLAFDTGHAFVAGSRSRAYCTNMATVSAICI</sequence>
<proteinExistence type="predicted"/>
<protein>
    <submittedName>
        <fullName evidence="1">Inosose dehydratase</fullName>
    </submittedName>
</protein>
<dbReference type="Gene3D" id="3.20.20.150">
    <property type="entry name" value="Divalent-metal-dependent TIM barrel enzymes"/>
    <property type="match status" value="1"/>
</dbReference>
<dbReference type="InterPro" id="IPR036237">
    <property type="entry name" value="Xyl_isomerase-like_sf"/>
</dbReference>
<organism evidence="1 2">
    <name type="scientific">Klebsiella pneumoniae</name>
    <dbReference type="NCBI Taxonomy" id="573"/>
    <lineage>
        <taxon>Bacteria</taxon>
        <taxon>Pseudomonadati</taxon>
        <taxon>Pseudomonadota</taxon>
        <taxon>Gammaproteobacteria</taxon>
        <taxon>Enterobacterales</taxon>
        <taxon>Enterobacteriaceae</taxon>
        <taxon>Klebsiella/Raoultella group</taxon>
        <taxon>Klebsiella</taxon>
        <taxon>Klebsiella pneumoniae complex</taxon>
    </lineage>
</organism>
<dbReference type="Proteomes" id="UP000251088">
    <property type="component" value="Unassembled WGS sequence"/>
</dbReference>
<name>A0A2X3CB40_KLEPN</name>
<accession>A0A2X3CB40</accession>